<dbReference type="PANTHER" id="PTHR32021">
    <property type="entry name" value="CASP-LIKE PROTEIN 5B3"/>
    <property type="match status" value="1"/>
</dbReference>
<protein>
    <recommendedName>
        <fullName evidence="8">CASP-like protein</fullName>
    </recommendedName>
</protein>
<reference evidence="11 12" key="1">
    <citation type="journal article" date="2019" name="Sci. Rep.">
        <title>A high-quality genome of Eragrostis curvula grass provides insights into Poaceae evolution and supports new strategies to enhance forage quality.</title>
        <authorList>
            <person name="Carballo J."/>
            <person name="Santos B.A.C.M."/>
            <person name="Zappacosta D."/>
            <person name="Garbus I."/>
            <person name="Selva J.P."/>
            <person name="Gallo C.A."/>
            <person name="Diaz A."/>
            <person name="Albertini E."/>
            <person name="Caccamo M."/>
            <person name="Echenique V."/>
        </authorList>
    </citation>
    <scope>NUCLEOTIDE SEQUENCE [LARGE SCALE GENOMIC DNA]</scope>
    <source>
        <strain evidence="12">cv. Victoria</strain>
        <tissue evidence="11">Leaf</tissue>
    </source>
</reference>
<keyword evidence="5 8" id="KW-0812">Transmembrane</keyword>
<dbReference type="EMBL" id="RWGY01000011">
    <property type="protein sequence ID" value="TVU27743.1"/>
    <property type="molecule type" value="Genomic_DNA"/>
</dbReference>
<evidence type="ECO:0000256" key="7">
    <source>
        <dbReference type="ARBA" id="ARBA00023136"/>
    </source>
</evidence>
<evidence type="ECO:0000256" key="5">
    <source>
        <dbReference type="ARBA" id="ARBA00022692"/>
    </source>
</evidence>
<dbReference type="InterPro" id="IPR006702">
    <property type="entry name" value="CASP_dom"/>
</dbReference>
<sequence>MRVSRPAVHPLPLEVAAAPPAGEQQQEPEQAVAPPAEEQQQELAVAPPAGEEQQQEPAAEEPQGVPHGLRMNELPGTPGTPVALGLRFAQVIFAGVALAVMASTKNFDTVSAFCFLVTAAIVHGLWSALLAIGDIYALMVKRGLKNRWAVRFFAFGDVITAGLTFSAACASGGVTSFVDINSEVCQNDQCGLFGFSIVMMFMCLLAAAPTCVLNVSSVATPR</sequence>
<keyword evidence="6 8" id="KW-1133">Transmembrane helix</keyword>
<evidence type="ECO:0000256" key="2">
    <source>
        <dbReference type="ARBA" id="ARBA00007651"/>
    </source>
</evidence>
<keyword evidence="4 8" id="KW-1003">Cell membrane</keyword>
<evidence type="ECO:0000256" key="1">
    <source>
        <dbReference type="ARBA" id="ARBA00004651"/>
    </source>
</evidence>
<feature type="transmembrane region" description="Helical" evidence="8">
    <location>
        <begin position="148"/>
        <end position="173"/>
    </location>
</feature>
<dbReference type="Proteomes" id="UP000324897">
    <property type="component" value="Chromosome 1"/>
</dbReference>
<feature type="non-terminal residue" evidence="11">
    <location>
        <position position="1"/>
    </location>
</feature>
<feature type="transmembrane region" description="Helical" evidence="8">
    <location>
        <begin position="84"/>
        <end position="104"/>
    </location>
</feature>
<dbReference type="InterPro" id="IPR045009">
    <property type="entry name" value="CASPL-5"/>
</dbReference>
<organism evidence="11 12">
    <name type="scientific">Eragrostis curvula</name>
    <name type="common">weeping love grass</name>
    <dbReference type="NCBI Taxonomy" id="38414"/>
    <lineage>
        <taxon>Eukaryota</taxon>
        <taxon>Viridiplantae</taxon>
        <taxon>Streptophyta</taxon>
        <taxon>Embryophyta</taxon>
        <taxon>Tracheophyta</taxon>
        <taxon>Spermatophyta</taxon>
        <taxon>Magnoliopsida</taxon>
        <taxon>Liliopsida</taxon>
        <taxon>Poales</taxon>
        <taxon>Poaceae</taxon>
        <taxon>PACMAD clade</taxon>
        <taxon>Chloridoideae</taxon>
        <taxon>Eragrostideae</taxon>
        <taxon>Eragrostidinae</taxon>
        <taxon>Eragrostis</taxon>
    </lineage>
</organism>
<proteinExistence type="inferred from homology"/>
<feature type="region of interest" description="Disordered" evidence="9">
    <location>
        <begin position="1"/>
        <end position="76"/>
    </location>
</feature>
<dbReference type="GO" id="GO:0005886">
    <property type="term" value="C:plasma membrane"/>
    <property type="evidence" value="ECO:0007669"/>
    <property type="project" value="UniProtKB-SubCell"/>
</dbReference>
<name>A0A5J9UVF5_9POAL</name>
<evidence type="ECO:0000256" key="3">
    <source>
        <dbReference type="ARBA" id="ARBA00011489"/>
    </source>
</evidence>
<keyword evidence="12" id="KW-1185">Reference proteome</keyword>
<dbReference type="Pfam" id="PF04535">
    <property type="entry name" value="CASP_dom"/>
    <property type="match status" value="1"/>
</dbReference>
<evidence type="ECO:0000313" key="11">
    <source>
        <dbReference type="EMBL" id="TVU27743.1"/>
    </source>
</evidence>
<feature type="transmembrane region" description="Helical" evidence="8">
    <location>
        <begin position="110"/>
        <end position="136"/>
    </location>
</feature>
<feature type="compositionally biased region" description="Low complexity" evidence="9">
    <location>
        <begin position="1"/>
        <end position="66"/>
    </location>
</feature>
<accession>A0A5J9UVF5</accession>
<evidence type="ECO:0000259" key="10">
    <source>
        <dbReference type="Pfam" id="PF04535"/>
    </source>
</evidence>
<feature type="domain" description="Casparian strip membrane protein" evidence="10">
    <location>
        <begin position="78"/>
        <end position="205"/>
    </location>
</feature>
<dbReference type="Gramene" id="TVU27743">
    <property type="protein sequence ID" value="TVU27743"/>
    <property type="gene ID" value="EJB05_19243"/>
</dbReference>
<comment type="subcellular location">
    <subcellularLocation>
        <location evidence="1 8">Cell membrane</location>
        <topology evidence="1 8">Multi-pass membrane protein</topology>
    </subcellularLocation>
</comment>
<keyword evidence="7 8" id="KW-0472">Membrane</keyword>
<evidence type="ECO:0000313" key="12">
    <source>
        <dbReference type="Proteomes" id="UP000324897"/>
    </source>
</evidence>
<comment type="caution">
    <text evidence="11">The sequence shown here is derived from an EMBL/GenBank/DDBJ whole genome shotgun (WGS) entry which is preliminary data.</text>
</comment>
<dbReference type="PANTHER" id="PTHR32021:SF1">
    <property type="entry name" value="CASP-LIKE PROTEIN 5A1"/>
    <property type="match status" value="1"/>
</dbReference>
<evidence type="ECO:0000256" key="8">
    <source>
        <dbReference type="RuleBase" id="RU361233"/>
    </source>
</evidence>
<evidence type="ECO:0000256" key="9">
    <source>
        <dbReference type="SAM" id="MobiDB-lite"/>
    </source>
</evidence>
<comment type="similarity">
    <text evidence="2 8">Belongs to the Casparian strip membrane proteins (CASP) family.</text>
</comment>
<dbReference type="AlphaFoldDB" id="A0A5J9UVF5"/>
<evidence type="ECO:0000256" key="4">
    <source>
        <dbReference type="ARBA" id="ARBA00022475"/>
    </source>
</evidence>
<gene>
    <name evidence="11" type="ORF">EJB05_19243</name>
</gene>
<feature type="transmembrane region" description="Helical" evidence="8">
    <location>
        <begin position="193"/>
        <end position="215"/>
    </location>
</feature>
<comment type="subunit">
    <text evidence="3 8">Homodimer and heterodimers.</text>
</comment>
<dbReference type="OrthoDB" id="828022at2759"/>
<evidence type="ECO:0000256" key="6">
    <source>
        <dbReference type="ARBA" id="ARBA00022989"/>
    </source>
</evidence>